<reference evidence="2" key="1">
    <citation type="submission" date="2020-06" db="EMBL/GenBank/DDBJ databases">
        <title>WGS assembly of Ceratodon purpureus strain R40.</title>
        <authorList>
            <person name="Carey S.B."/>
            <person name="Jenkins J."/>
            <person name="Shu S."/>
            <person name="Lovell J.T."/>
            <person name="Sreedasyam A."/>
            <person name="Maumus F."/>
            <person name="Tiley G.P."/>
            <person name="Fernandez-Pozo N."/>
            <person name="Barry K."/>
            <person name="Chen C."/>
            <person name="Wang M."/>
            <person name="Lipzen A."/>
            <person name="Daum C."/>
            <person name="Saski C.A."/>
            <person name="Payton A.C."/>
            <person name="Mcbreen J.C."/>
            <person name="Conrad R.E."/>
            <person name="Kollar L.M."/>
            <person name="Olsson S."/>
            <person name="Huttunen S."/>
            <person name="Landis J.B."/>
            <person name="Wickett N.J."/>
            <person name="Johnson M.G."/>
            <person name="Rensing S.A."/>
            <person name="Grimwood J."/>
            <person name="Schmutz J."/>
            <person name="Mcdaniel S.F."/>
        </authorList>
    </citation>
    <scope>NUCLEOTIDE SEQUENCE</scope>
    <source>
        <strain evidence="2">R40</strain>
    </source>
</reference>
<feature type="region of interest" description="Disordered" evidence="1">
    <location>
        <begin position="1"/>
        <end position="118"/>
    </location>
</feature>
<evidence type="ECO:0000313" key="3">
    <source>
        <dbReference type="Proteomes" id="UP000822688"/>
    </source>
</evidence>
<feature type="compositionally biased region" description="Basic and acidic residues" evidence="1">
    <location>
        <begin position="44"/>
        <end position="73"/>
    </location>
</feature>
<protein>
    <submittedName>
        <fullName evidence="2">Uncharacterized protein</fullName>
    </submittedName>
</protein>
<organism evidence="2 3">
    <name type="scientific">Ceratodon purpureus</name>
    <name type="common">Fire moss</name>
    <name type="synonym">Dicranum purpureum</name>
    <dbReference type="NCBI Taxonomy" id="3225"/>
    <lineage>
        <taxon>Eukaryota</taxon>
        <taxon>Viridiplantae</taxon>
        <taxon>Streptophyta</taxon>
        <taxon>Embryophyta</taxon>
        <taxon>Bryophyta</taxon>
        <taxon>Bryophytina</taxon>
        <taxon>Bryopsida</taxon>
        <taxon>Dicranidae</taxon>
        <taxon>Pseudoditrichales</taxon>
        <taxon>Ditrichaceae</taxon>
        <taxon>Ceratodon</taxon>
    </lineage>
</organism>
<dbReference type="AlphaFoldDB" id="A0A8T0G8P4"/>
<gene>
    <name evidence="2" type="ORF">KC19_12G120700</name>
</gene>
<feature type="compositionally biased region" description="Low complexity" evidence="1">
    <location>
        <begin position="89"/>
        <end position="100"/>
    </location>
</feature>
<dbReference type="EMBL" id="CM026433">
    <property type="protein sequence ID" value="KAG0554807.1"/>
    <property type="molecule type" value="Genomic_DNA"/>
</dbReference>
<sequence length="118" mass="13601">MARRVKAGRPKRKFENKHSQRKPTGRRPAQQRKRRPGASKKRKREEEEGEKYVESRKRRERPPKKEGAKRDYDQLTDDVESPKDANYDSSCSTGSVSGRSNRGGRKEESSSPPSSRSE</sequence>
<evidence type="ECO:0000256" key="1">
    <source>
        <dbReference type="SAM" id="MobiDB-lite"/>
    </source>
</evidence>
<name>A0A8T0G8P4_CERPU</name>
<keyword evidence="3" id="KW-1185">Reference proteome</keyword>
<accession>A0A8T0G8P4</accession>
<proteinExistence type="predicted"/>
<evidence type="ECO:0000313" key="2">
    <source>
        <dbReference type="EMBL" id="KAG0554807.1"/>
    </source>
</evidence>
<feature type="compositionally biased region" description="Basic residues" evidence="1">
    <location>
        <begin position="1"/>
        <end position="43"/>
    </location>
</feature>
<comment type="caution">
    <text evidence="2">The sequence shown here is derived from an EMBL/GenBank/DDBJ whole genome shotgun (WGS) entry which is preliminary data.</text>
</comment>
<dbReference type="Proteomes" id="UP000822688">
    <property type="component" value="Chromosome 12"/>
</dbReference>